<sequence>MIHNLREAEITHFVGARNEFGTNANYLNLAANSINSHLNSKTGSHMLGAQVIAKINTAIKDAIGITNLLFGIQQLGKARVKTKIFRQLTPSTIWKQTMRPMLNQNENHALEQNQEIQITRTQNDILPPNSGLRGQPPPGQGTYTPRNVAIPLTTIFPPVLNAEQEMPEIPNVMTKEIIKNHMYRLMLKGFDLIPVGKDEEGQYLTGFGPGVPHVTDWEKSKQQGLTPSMDEVRAFWRKYNFDLRVAYVRKEYDSENDLEPLQPAKTTRQEFRNRIGKHRNRSLSLRIKKSRYESSYRRSESRERSGSRCYSRQRDHQGPRETKMDIDRIQNGFETKCEPGGGGCRAFRGRYSNYQGRGYSYQDRNQPYLERYRDAYKYNPYSMQNFNKIKNPLNWNRIHQYYYKNRREGWDDNPKDKWTKCIQMQKDPPDNHSDRDSSWTQDEVHQHQITTQQPKQHVFPTQ</sequence>
<protein>
    <submittedName>
        <fullName evidence="2">Uncharacterized protein</fullName>
    </submittedName>
</protein>
<feature type="region of interest" description="Disordered" evidence="1">
    <location>
        <begin position="259"/>
        <end position="325"/>
    </location>
</feature>
<dbReference type="AlphaFoldDB" id="A0A5J4ULV2"/>
<evidence type="ECO:0000256" key="1">
    <source>
        <dbReference type="SAM" id="MobiDB-lite"/>
    </source>
</evidence>
<feature type="region of interest" description="Disordered" evidence="1">
    <location>
        <begin position="423"/>
        <end position="462"/>
    </location>
</feature>
<proteinExistence type="predicted"/>
<feature type="compositionally biased region" description="Polar residues" evidence="1">
    <location>
        <begin position="447"/>
        <end position="462"/>
    </location>
</feature>
<feature type="compositionally biased region" description="Basic residues" evidence="1">
    <location>
        <begin position="274"/>
        <end position="289"/>
    </location>
</feature>
<gene>
    <name evidence="2" type="ORF">EZS28_032985</name>
</gene>
<name>A0A5J4ULV2_9EUKA</name>
<organism evidence="2 3">
    <name type="scientific">Streblomastix strix</name>
    <dbReference type="NCBI Taxonomy" id="222440"/>
    <lineage>
        <taxon>Eukaryota</taxon>
        <taxon>Metamonada</taxon>
        <taxon>Preaxostyla</taxon>
        <taxon>Oxymonadida</taxon>
        <taxon>Streblomastigidae</taxon>
        <taxon>Streblomastix</taxon>
    </lineage>
</organism>
<dbReference type="EMBL" id="SNRW01014407">
    <property type="protein sequence ID" value="KAA6371489.1"/>
    <property type="molecule type" value="Genomic_DNA"/>
</dbReference>
<comment type="caution">
    <text evidence="2">The sequence shown here is derived from an EMBL/GenBank/DDBJ whole genome shotgun (WGS) entry which is preliminary data.</text>
</comment>
<feature type="compositionally biased region" description="Basic and acidic residues" evidence="1">
    <location>
        <begin position="290"/>
        <end position="325"/>
    </location>
</feature>
<feature type="compositionally biased region" description="Basic and acidic residues" evidence="1">
    <location>
        <begin position="427"/>
        <end position="446"/>
    </location>
</feature>
<dbReference type="Proteomes" id="UP000324800">
    <property type="component" value="Unassembled WGS sequence"/>
</dbReference>
<reference evidence="2 3" key="1">
    <citation type="submission" date="2019-03" db="EMBL/GenBank/DDBJ databases">
        <title>Single cell metagenomics reveals metabolic interactions within the superorganism composed of flagellate Streblomastix strix and complex community of Bacteroidetes bacteria on its surface.</title>
        <authorList>
            <person name="Treitli S.C."/>
            <person name="Kolisko M."/>
            <person name="Husnik F."/>
            <person name="Keeling P."/>
            <person name="Hampl V."/>
        </authorList>
    </citation>
    <scope>NUCLEOTIDE SEQUENCE [LARGE SCALE GENOMIC DNA]</scope>
    <source>
        <strain evidence="2">ST1C</strain>
    </source>
</reference>
<evidence type="ECO:0000313" key="3">
    <source>
        <dbReference type="Proteomes" id="UP000324800"/>
    </source>
</evidence>
<accession>A0A5J4ULV2</accession>
<evidence type="ECO:0000313" key="2">
    <source>
        <dbReference type="EMBL" id="KAA6371489.1"/>
    </source>
</evidence>